<dbReference type="InterPro" id="IPR006195">
    <property type="entry name" value="aa-tRNA-synth_II"/>
</dbReference>
<dbReference type="InterPro" id="IPR004517">
    <property type="entry name" value="HisZ"/>
</dbReference>
<dbReference type="CDD" id="cd00773">
    <property type="entry name" value="HisRS-like_core"/>
    <property type="match status" value="1"/>
</dbReference>
<evidence type="ECO:0000256" key="2">
    <source>
        <dbReference type="ARBA" id="ARBA00004667"/>
    </source>
</evidence>
<dbReference type="GO" id="GO:0016757">
    <property type="term" value="F:glycosyltransferase activity"/>
    <property type="evidence" value="ECO:0007669"/>
    <property type="project" value="UniProtKB-KW"/>
</dbReference>
<proteinExistence type="inferred from homology"/>
<feature type="binding site" evidence="9">
    <location>
        <position position="113"/>
    </location>
    <ligand>
        <name>L-histidine</name>
        <dbReference type="ChEBI" id="CHEBI:57595"/>
    </ligand>
</feature>
<comment type="function">
    <text evidence="7 8">Required for the first step of histidine biosynthesis. May allow the feedback regulation of ATP phosphoribosyltransferase activity by histidine.</text>
</comment>
<comment type="miscellaneous">
    <text evidence="8">This function is generally fulfilled by the C-terminal part of HisG, which is missing in some bacteria such as this one.</text>
</comment>
<evidence type="ECO:0000256" key="6">
    <source>
        <dbReference type="ARBA" id="ARBA00022490"/>
    </source>
</evidence>
<evidence type="ECO:0000259" key="10">
    <source>
        <dbReference type="PROSITE" id="PS50862"/>
    </source>
</evidence>
<evidence type="ECO:0000256" key="7">
    <source>
        <dbReference type="ARBA" id="ARBA00025246"/>
    </source>
</evidence>
<evidence type="ECO:0000256" key="9">
    <source>
        <dbReference type="PIRSR" id="PIRSR001549-1"/>
    </source>
</evidence>
<evidence type="ECO:0000256" key="8">
    <source>
        <dbReference type="HAMAP-Rule" id="MF_00125"/>
    </source>
</evidence>
<reference evidence="11 12" key="1">
    <citation type="submission" date="2016-10" db="EMBL/GenBank/DDBJ databases">
        <authorList>
            <person name="de Groot N.N."/>
        </authorList>
    </citation>
    <scope>NUCLEOTIDE SEQUENCE [LARGE SCALE GENOMIC DNA]</scope>
    <source>
        <strain evidence="11 12">CGMCC 1.10239</strain>
    </source>
</reference>
<feature type="binding site" evidence="9">
    <location>
        <position position="131"/>
    </location>
    <ligand>
        <name>L-histidine</name>
        <dbReference type="ChEBI" id="CHEBI:57595"/>
    </ligand>
</feature>
<name>A0A1G9JFE6_9BACL</name>
<feature type="binding site" evidence="9">
    <location>
        <begin position="277"/>
        <end position="278"/>
    </location>
    <ligand>
        <name>L-histidine</name>
        <dbReference type="ChEBI" id="CHEBI:57595"/>
    </ligand>
</feature>
<dbReference type="EMBL" id="FNGM01000002">
    <property type="protein sequence ID" value="SDL35834.1"/>
    <property type="molecule type" value="Genomic_DNA"/>
</dbReference>
<dbReference type="InterPro" id="IPR004516">
    <property type="entry name" value="HisRS/HisZ"/>
</dbReference>
<dbReference type="GO" id="GO:0000105">
    <property type="term" value="P:L-histidine biosynthetic process"/>
    <property type="evidence" value="ECO:0007669"/>
    <property type="project" value="UniProtKB-UniRule"/>
</dbReference>
<dbReference type="Pfam" id="PF13393">
    <property type="entry name" value="tRNA-synt_His"/>
    <property type="match status" value="1"/>
</dbReference>
<comment type="subcellular location">
    <subcellularLocation>
        <location evidence="1 8">Cytoplasm</location>
    </subcellularLocation>
</comment>
<evidence type="ECO:0000256" key="4">
    <source>
        <dbReference type="ARBA" id="ARBA00011496"/>
    </source>
</evidence>
<keyword evidence="8" id="KW-0368">Histidine biosynthesis</keyword>
<dbReference type="GO" id="GO:0140096">
    <property type="term" value="F:catalytic activity, acting on a protein"/>
    <property type="evidence" value="ECO:0007669"/>
    <property type="project" value="UniProtKB-ARBA"/>
</dbReference>
<dbReference type="HAMAP" id="MF_00125">
    <property type="entry name" value="HisZ"/>
    <property type="match status" value="1"/>
</dbReference>
<evidence type="ECO:0000313" key="12">
    <source>
        <dbReference type="Proteomes" id="UP000182783"/>
    </source>
</evidence>
<protein>
    <recommendedName>
        <fullName evidence="5 8">ATP phosphoribosyltransferase regulatory subunit</fullName>
    </recommendedName>
</protein>
<dbReference type="PANTHER" id="PTHR43707:SF1">
    <property type="entry name" value="HISTIDINE--TRNA LIGASE, MITOCHONDRIAL-RELATED"/>
    <property type="match status" value="1"/>
</dbReference>
<dbReference type="Proteomes" id="UP000182783">
    <property type="component" value="Unassembled WGS sequence"/>
</dbReference>
<dbReference type="NCBIfam" id="TIGR00443">
    <property type="entry name" value="hisZ_biosyn_reg"/>
    <property type="match status" value="1"/>
</dbReference>
<comment type="pathway">
    <text evidence="2 8">Amino-acid biosynthesis; L-histidine biosynthesis; L-histidine from 5-phospho-alpha-D-ribose 1-diphosphate: step 1/9.</text>
</comment>
<dbReference type="GO" id="GO:0004821">
    <property type="term" value="F:histidine-tRNA ligase activity"/>
    <property type="evidence" value="ECO:0007669"/>
    <property type="project" value="TreeGrafter"/>
</dbReference>
<keyword evidence="8" id="KW-0028">Amino-acid biosynthesis</keyword>
<keyword evidence="11" id="KW-0808">Transferase</keyword>
<dbReference type="PIRSF" id="PIRSF001549">
    <property type="entry name" value="His-tRNA_synth"/>
    <property type="match status" value="1"/>
</dbReference>
<dbReference type="PROSITE" id="PS50862">
    <property type="entry name" value="AA_TRNA_LIGASE_II"/>
    <property type="match status" value="1"/>
</dbReference>
<feature type="binding site" evidence="9">
    <location>
        <position position="127"/>
    </location>
    <ligand>
        <name>L-histidine</name>
        <dbReference type="ChEBI" id="CHEBI:57595"/>
    </ligand>
</feature>
<evidence type="ECO:0000313" key="11">
    <source>
        <dbReference type="EMBL" id="SDL35834.1"/>
    </source>
</evidence>
<dbReference type="GO" id="GO:0006427">
    <property type="term" value="P:histidyl-tRNA aminoacylation"/>
    <property type="evidence" value="ECO:0007669"/>
    <property type="project" value="TreeGrafter"/>
</dbReference>
<gene>
    <name evidence="8" type="primary">hisZ</name>
    <name evidence="11" type="ORF">SAMN05216191_102448</name>
</gene>
<sequence length="407" mass="45014">MKMSKPKGFEKPAGVRDYLPRAVAKLRKIENDVLHCMSRWGYRQVITPTLEYYDTVGVASSTSDQKLYKLLNNRGQALVLRSEMTAPVARVVSSLLKDEPLPLRLSYHANVFRAIEEEAGREAEFFQTGVELVGDDSPEADAEVVALAISSLQAAGVKSFKIAMGHVGFLDGLFQEAVAGLPDAQEELKSHLLNRDYVAFRETLRRLELSEAQKNELDGLLRLRGGKEICGQALELSSHPLARASIEHLCKVWEVLVSYGVSQHVLIDLTMIGDFSYYTGMTFEGYASELGFPVCSGGRYDNLLQQFGRPVPSTGFSLKTNRILDGVSGVPEEEELPVLIQYDAPRRKEGLAEAARLRAEGHVVVTRLAAEPGDLKTVKRLDTDTVEAEGDRYGEVYTFVSFVSEHG</sequence>
<organism evidence="11 12">
    <name type="scientific">Paenibacillus jilunlii</name>
    <dbReference type="NCBI Taxonomy" id="682956"/>
    <lineage>
        <taxon>Bacteria</taxon>
        <taxon>Bacillati</taxon>
        <taxon>Bacillota</taxon>
        <taxon>Bacilli</taxon>
        <taxon>Bacillales</taxon>
        <taxon>Paenibacillaceae</taxon>
        <taxon>Paenibacillus</taxon>
    </lineage>
</organism>
<dbReference type="UniPathway" id="UPA00031">
    <property type="reaction ID" value="UER00006"/>
</dbReference>
<keyword evidence="11" id="KW-0328">Glycosyltransferase</keyword>
<evidence type="ECO:0000256" key="3">
    <source>
        <dbReference type="ARBA" id="ARBA00005539"/>
    </source>
</evidence>
<evidence type="ECO:0000256" key="1">
    <source>
        <dbReference type="ARBA" id="ARBA00004496"/>
    </source>
</evidence>
<comment type="similarity">
    <text evidence="3 8">Belongs to the class-II aminoacyl-tRNA synthetase family. HisZ subfamily.</text>
</comment>
<evidence type="ECO:0000256" key="5">
    <source>
        <dbReference type="ARBA" id="ARBA00020397"/>
    </source>
</evidence>
<dbReference type="NCBIfam" id="NF008941">
    <property type="entry name" value="PRK12292.2-4"/>
    <property type="match status" value="1"/>
</dbReference>
<feature type="domain" description="Aminoacyl-transfer RNA synthetases class-II family profile" evidence="10">
    <location>
        <begin position="39"/>
        <end position="337"/>
    </location>
</feature>
<dbReference type="SUPFAM" id="SSF55681">
    <property type="entry name" value="Class II aaRS and biotin synthetases"/>
    <property type="match status" value="1"/>
</dbReference>
<feature type="binding site" evidence="9">
    <location>
        <begin position="83"/>
        <end position="85"/>
    </location>
    <ligand>
        <name>L-histidine</name>
        <dbReference type="ChEBI" id="CHEBI:57595"/>
    </ligand>
</feature>
<dbReference type="InterPro" id="IPR045864">
    <property type="entry name" value="aa-tRNA-synth_II/BPL/LPL"/>
</dbReference>
<dbReference type="InterPro" id="IPR041715">
    <property type="entry name" value="HisRS-like_core"/>
</dbReference>
<keyword evidence="6 8" id="KW-0963">Cytoplasm</keyword>
<dbReference type="Gene3D" id="3.30.930.10">
    <property type="entry name" value="Bira Bifunctional Protein, Domain 2"/>
    <property type="match status" value="1"/>
</dbReference>
<comment type="subunit">
    <text evidence="4 8">Heteromultimer composed of HisG and HisZ subunits.</text>
</comment>
<dbReference type="AlphaFoldDB" id="A0A1G9JFE6"/>
<dbReference type="GO" id="GO:0005737">
    <property type="term" value="C:cytoplasm"/>
    <property type="evidence" value="ECO:0007669"/>
    <property type="project" value="UniProtKB-SubCell"/>
</dbReference>
<accession>A0A1G9JFE6</accession>
<dbReference type="PANTHER" id="PTHR43707">
    <property type="entry name" value="HISTIDYL-TRNA SYNTHETASE"/>
    <property type="match status" value="1"/>
</dbReference>